<dbReference type="EMBL" id="CAJNON010000065">
    <property type="protein sequence ID" value="CAF0902050.1"/>
    <property type="molecule type" value="Genomic_DNA"/>
</dbReference>
<dbReference type="Proteomes" id="UP000663881">
    <property type="component" value="Unassembled WGS sequence"/>
</dbReference>
<keyword evidence="1" id="KW-0175">Coiled coil</keyword>
<reference evidence="3" key="1">
    <citation type="submission" date="2021-02" db="EMBL/GenBank/DDBJ databases">
        <authorList>
            <person name="Nowell W R."/>
        </authorList>
    </citation>
    <scope>NUCLEOTIDE SEQUENCE</scope>
</reference>
<evidence type="ECO:0000313" key="4">
    <source>
        <dbReference type="EMBL" id="CAF4242147.1"/>
    </source>
</evidence>
<gene>
    <name evidence="4" type="ORF">OKA104_LOCUS43136</name>
    <name evidence="3" type="ORF">VCS650_LOCUS9360</name>
</gene>
<organism evidence="3 5">
    <name type="scientific">Adineta steineri</name>
    <dbReference type="NCBI Taxonomy" id="433720"/>
    <lineage>
        <taxon>Eukaryota</taxon>
        <taxon>Metazoa</taxon>
        <taxon>Spiralia</taxon>
        <taxon>Gnathifera</taxon>
        <taxon>Rotifera</taxon>
        <taxon>Eurotatoria</taxon>
        <taxon>Bdelloidea</taxon>
        <taxon>Adinetida</taxon>
        <taxon>Adinetidae</taxon>
        <taxon>Adineta</taxon>
    </lineage>
</organism>
<comment type="caution">
    <text evidence="3">The sequence shown here is derived from an EMBL/GenBank/DDBJ whole genome shotgun (WGS) entry which is preliminary data.</text>
</comment>
<dbReference type="OrthoDB" id="10067391at2759"/>
<protein>
    <recommendedName>
        <fullName evidence="6">B box-type domain-containing protein</fullName>
    </recommendedName>
</protein>
<accession>A0A813ZQK4</accession>
<feature type="coiled-coil region" evidence="1">
    <location>
        <begin position="101"/>
        <end position="149"/>
    </location>
</feature>
<feature type="coiled-coil region" evidence="1">
    <location>
        <begin position="38"/>
        <end position="65"/>
    </location>
</feature>
<evidence type="ECO:0008006" key="6">
    <source>
        <dbReference type="Google" id="ProtNLM"/>
    </source>
</evidence>
<name>A0A813ZQK4_9BILA</name>
<evidence type="ECO:0000256" key="2">
    <source>
        <dbReference type="SAM" id="MobiDB-lite"/>
    </source>
</evidence>
<evidence type="ECO:0000313" key="3">
    <source>
        <dbReference type="EMBL" id="CAF0902050.1"/>
    </source>
</evidence>
<dbReference type="EMBL" id="CAJOAY010011780">
    <property type="protein sequence ID" value="CAF4242147.1"/>
    <property type="molecule type" value="Genomic_DNA"/>
</dbReference>
<sequence length="262" mass="30662">MKCVLCNEKKGITRCEGCGILVCLLCLDKHQKELIQQFQVLMDMRNELKESIDSAETKLKHENKLSCFIEINEWEQEMIKQIQAIAKRTRENIHEIMVKNIVQIRDQFEQLSTTMQQQQKEENYLENELEKVKAQLNQLKETISHVNKKVHVKKSNNIDWDTLIHVINSEESIQQNNSRTDQEKQSSFRPVNPLSFTLNDSESSSPIWYPDLSQNTSSNLERYLLLTQNIVPPDRIVAMIPNPDQSFSWTTVARNRQSTPQY</sequence>
<evidence type="ECO:0000256" key="1">
    <source>
        <dbReference type="SAM" id="Coils"/>
    </source>
</evidence>
<dbReference type="AlphaFoldDB" id="A0A813ZQK4"/>
<dbReference type="Proteomes" id="UP000663891">
    <property type="component" value="Unassembled WGS sequence"/>
</dbReference>
<feature type="compositionally biased region" description="Polar residues" evidence="2">
    <location>
        <begin position="187"/>
        <end position="203"/>
    </location>
</feature>
<feature type="region of interest" description="Disordered" evidence="2">
    <location>
        <begin position="173"/>
        <end position="203"/>
    </location>
</feature>
<evidence type="ECO:0000313" key="5">
    <source>
        <dbReference type="Proteomes" id="UP000663891"/>
    </source>
</evidence>
<proteinExistence type="predicted"/>